<keyword evidence="7 9" id="KW-1133">Transmembrane helix</keyword>
<dbReference type="PROSITE" id="PS51106">
    <property type="entry name" value="PTS_EIIC_TYPE_4"/>
    <property type="match status" value="1"/>
</dbReference>
<evidence type="ECO:0000256" key="1">
    <source>
        <dbReference type="ARBA" id="ARBA00004651"/>
    </source>
</evidence>
<dbReference type="InterPro" id="IPR004700">
    <property type="entry name" value="PTS_IIC_man"/>
</dbReference>
<accession>A0A412FUV5</accession>
<dbReference type="Pfam" id="PF03609">
    <property type="entry name" value="EII-Sor"/>
    <property type="match status" value="1"/>
</dbReference>
<evidence type="ECO:0000256" key="4">
    <source>
        <dbReference type="ARBA" id="ARBA00022597"/>
    </source>
</evidence>
<dbReference type="AlphaFoldDB" id="A0A412FUV5"/>
<feature type="transmembrane region" description="Helical" evidence="9">
    <location>
        <begin position="137"/>
        <end position="158"/>
    </location>
</feature>
<keyword evidence="11" id="KW-1185">Reference proteome</keyword>
<evidence type="ECO:0000256" key="8">
    <source>
        <dbReference type="ARBA" id="ARBA00023136"/>
    </source>
</evidence>
<feature type="transmembrane region" description="Helical" evidence="9">
    <location>
        <begin position="170"/>
        <end position="199"/>
    </location>
</feature>
<dbReference type="EMBL" id="QRUP01000017">
    <property type="protein sequence ID" value="RGR71890.1"/>
    <property type="molecule type" value="Genomic_DNA"/>
</dbReference>
<dbReference type="InterPro" id="IPR050303">
    <property type="entry name" value="GatZ_KbaZ_carbometab"/>
</dbReference>
<dbReference type="GO" id="GO:0009401">
    <property type="term" value="P:phosphoenolpyruvate-dependent sugar phosphotransferase system"/>
    <property type="evidence" value="ECO:0007669"/>
    <property type="project" value="UniProtKB-KW"/>
</dbReference>
<keyword evidence="3" id="KW-1003">Cell membrane</keyword>
<name>A0A412FUV5_9FIRM</name>
<evidence type="ECO:0000256" key="9">
    <source>
        <dbReference type="SAM" id="Phobius"/>
    </source>
</evidence>
<protein>
    <submittedName>
        <fullName evidence="10">PTS sugar transporter subunit IIC</fullName>
    </submittedName>
</protein>
<dbReference type="GO" id="GO:0005886">
    <property type="term" value="C:plasma membrane"/>
    <property type="evidence" value="ECO:0007669"/>
    <property type="project" value="UniProtKB-SubCell"/>
</dbReference>
<comment type="subcellular location">
    <subcellularLocation>
        <location evidence="1">Cell membrane</location>
        <topology evidence="1">Multi-pass membrane protein</topology>
    </subcellularLocation>
</comment>
<evidence type="ECO:0000256" key="7">
    <source>
        <dbReference type="ARBA" id="ARBA00022989"/>
    </source>
</evidence>
<sequence>MTNALLIAFAYLLWQVADNWLGWQTFTRPLVLCTLTGLMCGDITTGVIIGAELEAVYMGVSAIGGEAPSNYQAASVLAVGFVVLSGADQGVGLALAVTVGTLINAVKPFTQAIALALHPWFMKIAETGNVKKFRIAMWLQVIFVSQLLNTIVVFLVALGGEAGLQTFISICPAFIINGLNASANMLVVVGLCLTTQAIWNGTTTVMYVILGFVAVKYLALGTLPLALIGIVIAFAHFQNSYKLAQSRSAAAIGTNAQEGDDFYE</sequence>
<evidence type="ECO:0000313" key="11">
    <source>
        <dbReference type="Proteomes" id="UP000284178"/>
    </source>
</evidence>
<dbReference type="GeneID" id="83016280"/>
<comment type="caution">
    <text evidence="10">The sequence shown here is derived from an EMBL/GenBank/DDBJ whole genome shotgun (WGS) entry which is preliminary data.</text>
</comment>
<dbReference type="RefSeq" id="WP_006057785.1">
    <property type="nucleotide sequence ID" value="NZ_CABJCV010000017.1"/>
</dbReference>
<keyword evidence="8 9" id="KW-0472">Membrane</keyword>
<gene>
    <name evidence="10" type="ORF">DWY25_12830</name>
</gene>
<evidence type="ECO:0000313" key="10">
    <source>
        <dbReference type="EMBL" id="RGR71890.1"/>
    </source>
</evidence>
<dbReference type="Proteomes" id="UP000284178">
    <property type="component" value="Unassembled WGS sequence"/>
</dbReference>
<dbReference type="PANTHER" id="PTHR32502">
    <property type="entry name" value="N-ACETYLGALACTOSAMINE PERMEASE II COMPONENT-RELATED"/>
    <property type="match status" value="1"/>
</dbReference>
<feature type="transmembrane region" description="Helical" evidence="9">
    <location>
        <begin position="205"/>
        <end position="237"/>
    </location>
</feature>
<keyword evidence="2" id="KW-0813">Transport</keyword>
<proteinExistence type="predicted"/>
<evidence type="ECO:0000256" key="3">
    <source>
        <dbReference type="ARBA" id="ARBA00022475"/>
    </source>
</evidence>
<keyword evidence="4 10" id="KW-0762">Sugar transport</keyword>
<dbReference type="PANTHER" id="PTHR32502:SF8">
    <property type="entry name" value="N-ACETYLGALACTOSAMINE PERMEASE IIC COMPONENT 1"/>
    <property type="match status" value="1"/>
</dbReference>
<evidence type="ECO:0000256" key="2">
    <source>
        <dbReference type="ARBA" id="ARBA00022448"/>
    </source>
</evidence>
<keyword evidence="5" id="KW-0598">Phosphotransferase system</keyword>
<evidence type="ECO:0000256" key="6">
    <source>
        <dbReference type="ARBA" id="ARBA00022692"/>
    </source>
</evidence>
<evidence type="ECO:0000256" key="5">
    <source>
        <dbReference type="ARBA" id="ARBA00022683"/>
    </source>
</evidence>
<organism evidence="10 11">
    <name type="scientific">Holdemania filiformis</name>
    <dbReference type="NCBI Taxonomy" id="61171"/>
    <lineage>
        <taxon>Bacteria</taxon>
        <taxon>Bacillati</taxon>
        <taxon>Bacillota</taxon>
        <taxon>Erysipelotrichia</taxon>
        <taxon>Erysipelotrichales</taxon>
        <taxon>Erysipelotrichaceae</taxon>
        <taxon>Holdemania</taxon>
    </lineage>
</organism>
<keyword evidence="6 9" id="KW-0812">Transmembrane</keyword>
<reference evidence="10 11" key="1">
    <citation type="submission" date="2018-08" db="EMBL/GenBank/DDBJ databases">
        <title>A genome reference for cultivated species of the human gut microbiota.</title>
        <authorList>
            <person name="Zou Y."/>
            <person name="Xue W."/>
            <person name="Luo G."/>
        </authorList>
    </citation>
    <scope>NUCLEOTIDE SEQUENCE [LARGE SCALE GENOMIC DNA]</scope>
    <source>
        <strain evidence="10 11">AF24-29</strain>
    </source>
</reference>